<proteinExistence type="predicted"/>
<organism evidence="1 2">
    <name type="scientific">Butyribacter intestini</name>
    <dbReference type="NCBI Taxonomy" id="1703332"/>
    <lineage>
        <taxon>Bacteria</taxon>
        <taxon>Bacillati</taxon>
        <taxon>Bacillota</taxon>
        <taxon>Clostridia</taxon>
        <taxon>Lachnospirales</taxon>
        <taxon>Lachnospiraceae</taxon>
        <taxon>Butyribacter</taxon>
    </lineage>
</organism>
<sequence length="59" mass="6916">MAANIKQLNCFFHEAQWNLDGERELQIYEMAIANPDQAGGYIKVYWIYASFYNVSHKTL</sequence>
<dbReference type="AlphaFoldDB" id="A0AAW3JSF8"/>
<dbReference type="EMBL" id="LLKB01000005">
    <property type="protein sequence ID" value="KQC84599.1"/>
    <property type="molecule type" value="Genomic_DNA"/>
</dbReference>
<name>A0AAW3JSF8_9FIRM</name>
<protein>
    <submittedName>
        <fullName evidence="1">Uncharacterized protein</fullName>
    </submittedName>
</protein>
<comment type="caution">
    <text evidence="1">The sequence shown here is derived from an EMBL/GenBank/DDBJ whole genome shotgun (WGS) entry which is preliminary data.</text>
</comment>
<reference evidence="1 2" key="1">
    <citation type="submission" date="2015-10" db="EMBL/GenBank/DDBJ databases">
        <title>Butyribacter intestini gen. nov., sp. nov., a butyric acid-producing bacterium of the family Lachnospiraceae isolated from the human faeces.</title>
        <authorList>
            <person name="Zou Y."/>
            <person name="Xue W."/>
            <person name="Luo G."/>
            <person name="Lv M."/>
        </authorList>
    </citation>
    <scope>NUCLEOTIDE SEQUENCE [LARGE SCALE GENOMIC DNA]</scope>
    <source>
        <strain evidence="1 2">TF01-11</strain>
    </source>
</reference>
<dbReference type="RefSeq" id="WP_055943441.1">
    <property type="nucleotide sequence ID" value="NZ_JAQDDZ010000005.1"/>
</dbReference>
<dbReference type="Proteomes" id="UP000050833">
    <property type="component" value="Unassembled WGS sequence"/>
</dbReference>
<gene>
    <name evidence="1" type="ORF">APZ18_07590</name>
</gene>
<evidence type="ECO:0000313" key="2">
    <source>
        <dbReference type="Proteomes" id="UP000050833"/>
    </source>
</evidence>
<keyword evidence="2" id="KW-1185">Reference proteome</keyword>
<accession>A0AAW3JSF8</accession>
<evidence type="ECO:0000313" key="1">
    <source>
        <dbReference type="EMBL" id="KQC84599.1"/>
    </source>
</evidence>